<feature type="signal peptide" evidence="6">
    <location>
        <begin position="1"/>
        <end position="26"/>
    </location>
</feature>
<dbReference type="FunCoup" id="K5XEC3">
    <property type="interactions" value="62"/>
</dbReference>
<dbReference type="InParanoid" id="K5XEC3"/>
<dbReference type="PRINTS" id="PR00792">
    <property type="entry name" value="PEPSIN"/>
</dbReference>
<sequence length="494" mass="50935">MLSPPFSSAFPLGLLLLSLGLSGTDARATPSPVEPVARTINVLRRGNVQRSTDEALAWLQQNRLATHHKYGAGSSGNQKRANGQNLLTNLQFDSAYFGSLAVGTPPASFDVILDTGSSDLWLASGSSDSRSTDGITLFEPSSSSTFTNLNQEFGITYGSGSAQGVLGQDRVQFAGFEVNQTFGVVNQTSQQLLTKPISGLMGLGFQSIAASGAEPFWQSLASTSGTLDSPLFAFQLTRFTNDTNANQLELGGTFTLGATNSSLFTGDIDFQAIPDGAPGYWIQELTGLKVNGQSITVPTGSNAWAAIDTGTTGVGVPQDTLQAIFAAVPNSQPGSGQTEGYYIYPCSTTVTVEVNWGNSAIFWTISAADFALEQVDQDNCAGAFFEISNSGSSTPPFIFGDVFLKNVYSVFRSNPAAVGFAQLSSESLAMNGADDPVPSATIGSVASVTPTSSGTSDTDSGSGGGSSNSAGPAVALSSSAVLISALLGASVVLL</sequence>
<feature type="region of interest" description="Disordered" evidence="5">
    <location>
        <begin position="444"/>
        <end position="469"/>
    </location>
</feature>
<dbReference type="GeneID" id="18914224"/>
<keyword evidence="2 4" id="KW-0064">Aspartyl protease</keyword>
<dbReference type="EMBL" id="JH930468">
    <property type="protein sequence ID" value="EKM61392.1"/>
    <property type="molecule type" value="Genomic_DNA"/>
</dbReference>
<dbReference type="InterPro" id="IPR034164">
    <property type="entry name" value="Pepsin-like_dom"/>
</dbReference>
<dbReference type="InterPro" id="IPR021109">
    <property type="entry name" value="Peptidase_aspartic_dom_sf"/>
</dbReference>
<evidence type="ECO:0000313" key="9">
    <source>
        <dbReference type="Proteomes" id="UP000008370"/>
    </source>
</evidence>
<dbReference type="GO" id="GO:0006508">
    <property type="term" value="P:proteolysis"/>
    <property type="evidence" value="ECO:0007669"/>
    <property type="project" value="UniProtKB-KW"/>
</dbReference>
<proteinExistence type="inferred from homology"/>
<evidence type="ECO:0000256" key="4">
    <source>
        <dbReference type="RuleBase" id="RU000454"/>
    </source>
</evidence>
<dbReference type="RefSeq" id="XP_007390812.1">
    <property type="nucleotide sequence ID" value="XM_007390750.1"/>
</dbReference>
<name>K5XEC3_PHACS</name>
<dbReference type="FunFam" id="2.40.70.10:FF:000008">
    <property type="entry name" value="Cathepsin D"/>
    <property type="match status" value="1"/>
</dbReference>
<accession>K5XEC3</accession>
<dbReference type="Proteomes" id="UP000008370">
    <property type="component" value="Unassembled WGS sequence"/>
</dbReference>
<evidence type="ECO:0000256" key="3">
    <source>
        <dbReference type="PIRSR" id="PIRSR601461-1"/>
    </source>
</evidence>
<dbReference type="PANTHER" id="PTHR47966:SF6">
    <property type="entry name" value="PEPTIDASE A1 DOMAIN-CONTAINING PROTEIN"/>
    <property type="match status" value="1"/>
</dbReference>
<feature type="compositionally biased region" description="Low complexity" evidence="5">
    <location>
        <begin position="447"/>
        <end position="460"/>
    </location>
</feature>
<dbReference type="HOGENOM" id="CLU_013253_1_2_1"/>
<keyword evidence="9" id="KW-1185">Reference proteome</keyword>
<feature type="active site" evidence="3">
    <location>
        <position position="114"/>
    </location>
</feature>
<evidence type="ECO:0000256" key="2">
    <source>
        <dbReference type="ARBA" id="ARBA00022750"/>
    </source>
</evidence>
<keyword evidence="6" id="KW-0732">Signal</keyword>
<dbReference type="CDD" id="cd05471">
    <property type="entry name" value="pepsin_like"/>
    <property type="match status" value="1"/>
</dbReference>
<comment type="similarity">
    <text evidence="1 4">Belongs to the peptidase A1 family.</text>
</comment>
<feature type="domain" description="Peptidase A1" evidence="7">
    <location>
        <begin position="96"/>
        <end position="421"/>
    </location>
</feature>
<dbReference type="PROSITE" id="PS00141">
    <property type="entry name" value="ASP_PROTEASE"/>
    <property type="match status" value="1"/>
</dbReference>
<protein>
    <recommendedName>
        <fullName evidence="7">Peptidase A1 domain-containing protein</fullName>
    </recommendedName>
</protein>
<dbReference type="PROSITE" id="PS51767">
    <property type="entry name" value="PEPTIDASE_A1"/>
    <property type="match status" value="1"/>
</dbReference>
<keyword evidence="4" id="KW-0378">Hydrolase</keyword>
<dbReference type="Gene3D" id="2.40.70.10">
    <property type="entry name" value="Acid Proteases"/>
    <property type="match status" value="2"/>
</dbReference>
<feature type="chain" id="PRO_5003890390" description="Peptidase A1 domain-containing protein" evidence="6">
    <location>
        <begin position="27"/>
        <end position="494"/>
    </location>
</feature>
<dbReference type="MEROPS" id="A01.078"/>
<dbReference type="AlphaFoldDB" id="K5XEC3"/>
<evidence type="ECO:0000313" key="8">
    <source>
        <dbReference type="EMBL" id="EKM61392.1"/>
    </source>
</evidence>
<evidence type="ECO:0000256" key="5">
    <source>
        <dbReference type="SAM" id="MobiDB-lite"/>
    </source>
</evidence>
<evidence type="ECO:0000256" key="1">
    <source>
        <dbReference type="ARBA" id="ARBA00007447"/>
    </source>
</evidence>
<dbReference type="KEGG" id="pco:PHACADRAFT_247956"/>
<evidence type="ECO:0000256" key="6">
    <source>
        <dbReference type="SAM" id="SignalP"/>
    </source>
</evidence>
<gene>
    <name evidence="8" type="ORF">PHACADRAFT_247956</name>
</gene>
<organism evidence="8 9">
    <name type="scientific">Phanerochaete carnosa (strain HHB-10118-sp)</name>
    <name type="common">White-rot fungus</name>
    <name type="synonym">Peniophora carnosa</name>
    <dbReference type="NCBI Taxonomy" id="650164"/>
    <lineage>
        <taxon>Eukaryota</taxon>
        <taxon>Fungi</taxon>
        <taxon>Dikarya</taxon>
        <taxon>Basidiomycota</taxon>
        <taxon>Agaricomycotina</taxon>
        <taxon>Agaricomycetes</taxon>
        <taxon>Polyporales</taxon>
        <taxon>Phanerochaetaceae</taxon>
        <taxon>Phanerochaete</taxon>
    </lineage>
</organism>
<dbReference type="InterPro" id="IPR001969">
    <property type="entry name" value="Aspartic_peptidase_AS"/>
</dbReference>
<dbReference type="InterPro" id="IPR033121">
    <property type="entry name" value="PEPTIDASE_A1"/>
</dbReference>
<dbReference type="InterPro" id="IPR001461">
    <property type="entry name" value="Aspartic_peptidase_A1"/>
</dbReference>
<dbReference type="SUPFAM" id="SSF50630">
    <property type="entry name" value="Acid proteases"/>
    <property type="match status" value="1"/>
</dbReference>
<dbReference type="GO" id="GO:0004190">
    <property type="term" value="F:aspartic-type endopeptidase activity"/>
    <property type="evidence" value="ECO:0007669"/>
    <property type="project" value="UniProtKB-KW"/>
</dbReference>
<feature type="active site" evidence="3">
    <location>
        <position position="308"/>
    </location>
</feature>
<dbReference type="PANTHER" id="PTHR47966">
    <property type="entry name" value="BETA-SITE APP-CLEAVING ENZYME, ISOFORM A-RELATED"/>
    <property type="match status" value="1"/>
</dbReference>
<dbReference type="OrthoDB" id="771136at2759"/>
<keyword evidence="4" id="KW-0645">Protease</keyword>
<evidence type="ECO:0000259" key="7">
    <source>
        <dbReference type="PROSITE" id="PS51767"/>
    </source>
</evidence>
<reference evidence="8 9" key="1">
    <citation type="journal article" date="2012" name="BMC Genomics">
        <title>Comparative genomics of the white-rot fungi, Phanerochaete carnosa and P. chrysosporium, to elucidate the genetic basis of the distinct wood types they colonize.</title>
        <authorList>
            <person name="Suzuki H."/>
            <person name="MacDonald J."/>
            <person name="Syed K."/>
            <person name="Salamov A."/>
            <person name="Hori C."/>
            <person name="Aerts A."/>
            <person name="Henrissat B."/>
            <person name="Wiebenga A."/>
            <person name="vanKuyk P.A."/>
            <person name="Barry K."/>
            <person name="Lindquist E."/>
            <person name="LaButti K."/>
            <person name="Lapidus A."/>
            <person name="Lucas S."/>
            <person name="Coutinho P."/>
            <person name="Gong Y."/>
            <person name="Samejima M."/>
            <person name="Mahadevan R."/>
            <person name="Abou-Zaid M."/>
            <person name="de Vries R.P."/>
            <person name="Igarashi K."/>
            <person name="Yadav J.S."/>
            <person name="Grigoriev I.V."/>
            <person name="Master E.R."/>
        </authorList>
    </citation>
    <scope>NUCLEOTIDE SEQUENCE [LARGE SCALE GENOMIC DNA]</scope>
    <source>
        <strain evidence="8 9">HHB-10118-sp</strain>
    </source>
</reference>
<dbReference type="Pfam" id="PF00026">
    <property type="entry name" value="Asp"/>
    <property type="match status" value="1"/>
</dbReference>